<dbReference type="Proteomes" id="UP000271974">
    <property type="component" value="Unassembled WGS sequence"/>
</dbReference>
<name>A0A3S1H4N5_ELYCH</name>
<protein>
    <submittedName>
        <fullName evidence="2">Uncharacterized protein</fullName>
    </submittedName>
</protein>
<feature type="region of interest" description="Disordered" evidence="1">
    <location>
        <begin position="102"/>
        <end position="161"/>
    </location>
</feature>
<accession>A0A3S1H4N5</accession>
<keyword evidence="3" id="KW-1185">Reference proteome</keyword>
<feature type="region of interest" description="Disordered" evidence="1">
    <location>
        <begin position="34"/>
        <end position="72"/>
    </location>
</feature>
<dbReference type="AlphaFoldDB" id="A0A3S1H4N5"/>
<feature type="compositionally biased region" description="Polar residues" evidence="1">
    <location>
        <begin position="292"/>
        <end position="301"/>
    </location>
</feature>
<dbReference type="OrthoDB" id="10594190at2759"/>
<organism evidence="2 3">
    <name type="scientific">Elysia chlorotica</name>
    <name type="common">Eastern emerald elysia</name>
    <name type="synonym">Sea slug</name>
    <dbReference type="NCBI Taxonomy" id="188477"/>
    <lineage>
        <taxon>Eukaryota</taxon>
        <taxon>Metazoa</taxon>
        <taxon>Spiralia</taxon>
        <taxon>Lophotrochozoa</taxon>
        <taxon>Mollusca</taxon>
        <taxon>Gastropoda</taxon>
        <taxon>Heterobranchia</taxon>
        <taxon>Euthyneura</taxon>
        <taxon>Panpulmonata</taxon>
        <taxon>Sacoglossa</taxon>
        <taxon>Placobranchoidea</taxon>
        <taxon>Plakobranchidae</taxon>
        <taxon>Elysia</taxon>
    </lineage>
</organism>
<evidence type="ECO:0000313" key="3">
    <source>
        <dbReference type="Proteomes" id="UP000271974"/>
    </source>
</evidence>
<evidence type="ECO:0000313" key="2">
    <source>
        <dbReference type="EMBL" id="RUS72096.1"/>
    </source>
</evidence>
<feature type="compositionally biased region" description="Basic residues" evidence="1">
    <location>
        <begin position="351"/>
        <end position="366"/>
    </location>
</feature>
<gene>
    <name evidence="2" type="ORF">EGW08_020141</name>
</gene>
<feature type="region of interest" description="Disordered" evidence="1">
    <location>
        <begin position="286"/>
        <end position="372"/>
    </location>
</feature>
<dbReference type="EMBL" id="RQTK01001114">
    <property type="protein sequence ID" value="RUS72096.1"/>
    <property type="molecule type" value="Genomic_DNA"/>
</dbReference>
<comment type="caution">
    <text evidence="2">The sequence shown here is derived from an EMBL/GenBank/DDBJ whole genome shotgun (WGS) entry which is preliminary data.</text>
</comment>
<reference evidence="2 3" key="1">
    <citation type="submission" date="2019-01" db="EMBL/GenBank/DDBJ databases">
        <title>A draft genome assembly of the solar-powered sea slug Elysia chlorotica.</title>
        <authorList>
            <person name="Cai H."/>
            <person name="Li Q."/>
            <person name="Fang X."/>
            <person name="Li J."/>
            <person name="Curtis N.E."/>
            <person name="Altenburger A."/>
            <person name="Shibata T."/>
            <person name="Feng M."/>
            <person name="Maeda T."/>
            <person name="Schwartz J.A."/>
            <person name="Shigenobu S."/>
            <person name="Lundholm N."/>
            <person name="Nishiyama T."/>
            <person name="Yang H."/>
            <person name="Hasebe M."/>
            <person name="Li S."/>
            <person name="Pierce S.K."/>
            <person name="Wang J."/>
        </authorList>
    </citation>
    <scope>NUCLEOTIDE SEQUENCE [LARGE SCALE GENOMIC DNA]</scope>
    <source>
        <strain evidence="2">EC2010</strain>
        <tissue evidence="2">Whole organism of an adult</tissue>
    </source>
</reference>
<feature type="compositionally biased region" description="Basic residues" evidence="1">
    <location>
        <begin position="125"/>
        <end position="160"/>
    </location>
</feature>
<evidence type="ECO:0000256" key="1">
    <source>
        <dbReference type="SAM" id="MobiDB-lite"/>
    </source>
</evidence>
<feature type="region of interest" description="Disordered" evidence="1">
    <location>
        <begin position="249"/>
        <end position="272"/>
    </location>
</feature>
<proteinExistence type="predicted"/>
<sequence>MFFLFLLKESTHGLSGQPKGLTSILAADRQGNPSSQYEVIGSGKQAPPQGNAAWDVAQHGTPTTQGSSGDPRLKTLLNWLMLARSDALSEKNFFELSRHLGGGLTPAEQPLNTEPFKGPGESRRRGGGKGKRGRGKDRRGKGSRRGRRGRGSSSKSRSKRSIVYEKGGQYNIFNELGFFEGLQPVQLNSEQNMHVDSTAGGKHIIDNDSTRDITQLSFDLNNKGVRNQETNKGTKQLSPIIEVISLAAESGSKGKRQKRGSRQGNKDENIDIMITDEIDRLIFGESIPDTAPTGNPPQAATENGRRGRLARVSNIETTGTIETAAVRENGEKRSRSGGKRRGESNSTTRSGKSRRKSSRGRRNRRALPKDDYPSMLSAFTVPKGKLFRWTRNLPGMNFVNEFAFSSTERDVVVLMSYDPKLASLGFVNGATLYDFTGQQGVVALRPRVPSSPCYLMETSQTFPEIVAEMAVRNSSSVTTNTVIGLDGSGDPVSQEEQEALLQNTPSLRRQCRGRSIVRAKTYGMNPMDYSGPTTDIKMLTLDNEVTLTVRAQPANASKVSGGSVPEQLFRHWGRLRSVLGRGSGRLAHWIGQGRWVREPNEDQGLGQGGGQGFGQVGGQGLGQGIAQILGQGRGQGVGQGRGLGRGQNKGQDLVRGIGHVLGQVFGQGMPPGIRMKGPGNQTVLVTPVPTPVQGIWAPESA</sequence>